<feature type="compositionally biased region" description="Acidic residues" evidence="4">
    <location>
        <begin position="557"/>
        <end position="574"/>
    </location>
</feature>
<name>A0A165EW67_9APHY</name>
<feature type="region of interest" description="Disordered" evidence="4">
    <location>
        <begin position="398"/>
        <end position="427"/>
    </location>
</feature>
<keyword evidence="3" id="KW-0175">Coiled coil</keyword>
<dbReference type="PANTHER" id="PTHR15157">
    <property type="entry name" value="UV RADIATION RESISTANCE-ASSOCIATED GENE PROTEIN"/>
    <property type="match status" value="1"/>
</dbReference>
<dbReference type="GO" id="GO:0035493">
    <property type="term" value="P:SNARE complex assembly"/>
    <property type="evidence" value="ECO:0007669"/>
    <property type="project" value="TreeGrafter"/>
</dbReference>
<feature type="compositionally biased region" description="Polar residues" evidence="4">
    <location>
        <begin position="113"/>
        <end position="128"/>
    </location>
</feature>
<feature type="compositionally biased region" description="Low complexity" evidence="4">
    <location>
        <begin position="406"/>
        <end position="427"/>
    </location>
</feature>
<dbReference type="GeneID" id="63828237"/>
<reference evidence="5 6" key="1">
    <citation type="journal article" date="2016" name="Mol. Biol. Evol.">
        <title>Comparative Genomics of Early-Diverging Mushroom-Forming Fungi Provides Insights into the Origins of Lignocellulose Decay Capabilities.</title>
        <authorList>
            <person name="Nagy L.G."/>
            <person name="Riley R."/>
            <person name="Tritt A."/>
            <person name="Adam C."/>
            <person name="Daum C."/>
            <person name="Floudas D."/>
            <person name="Sun H."/>
            <person name="Yadav J.S."/>
            <person name="Pangilinan J."/>
            <person name="Larsson K.H."/>
            <person name="Matsuura K."/>
            <person name="Barry K."/>
            <person name="Labutti K."/>
            <person name="Kuo R."/>
            <person name="Ohm R.A."/>
            <person name="Bhattacharya S.S."/>
            <person name="Shirouzu T."/>
            <person name="Yoshinaga Y."/>
            <person name="Martin F.M."/>
            <person name="Grigoriev I.V."/>
            <person name="Hibbett D.S."/>
        </authorList>
    </citation>
    <scope>NUCLEOTIDE SEQUENCE [LARGE SCALE GENOMIC DNA]</scope>
    <source>
        <strain evidence="5 6">93-53</strain>
    </source>
</reference>
<evidence type="ECO:0000256" key="3">
    <source>
        <dbReference type="ARBA" id="ARBA00023054"/>
    </source>
</evidence>
<dbReference type="Proteomes" id="UP000076871">
    <property type="component" value="Unassembled WGS sequence"/>
</dbReference>
<dbReference type="AlphaFoldDB" id="A0A165EW67"/>
<evidence type="ECO:0000313" key="6">
    <source>
        <dbReference type="Proteomes" id="UP000076871"/>
    </source>
</evidence>
<comment type="similarity">
    <text evidence="1">Belongs to the ATG14 family.</text>
</comment>
<dbReference type="InterPro" id="IPR018791">
    <property type="entry name" value="UV_resistance/autophagy_Atg14"/>
</dbReference>
<dbReference type="Pfam" id="PF10186">
    <property type="entry name" value="ATG14"/>
    <property type="match status" value="2"/>
</dbReference>
<feature type="compositionally biased region" description="Low complexity" evidence="4">
    <location>
        <begin position="160"/>
        <end position="191"/>
    </location>
</feature>
<feature type="compositionally biased region" description="Polar residues" evidence="4">
    <location>
        <begin position="192"/>
        <end position="217"/>
    </location>
</feature>
<dbReference type="InParanoid" id="A0A165EW67"/>
<dbReference type="EMBL" id="KV427617">
    <property type="protein sequence ID" value="KZT07897.1"/>
    <property type="molecule type" value="Genomic_DNA"/>
</dbReference>
<accession>A0A165EW67</accession>
<proteinExistence type="inferred from homology"/>
<gene>
    <name evidence="5" type="ORF">LAESUDRAFT_742662</name>
</gene>
<evidence type="ECO:0000256" key="4">
    <source>
        <dbReference type="SAM" id="MobiDB-lite"/>
    </source>
</evidence>
<feature type="region of interest" description="Disordered" evidence="4">
    <location>
        <begin position="537"/>
        <end position="574"/>
    </location>
</feature>
<organism evidence="5 6">
    <name type="scientific">Laetiporus sulphureus 93-53</name>
    <dbReference type="NCBI Taxonomy" id="1314785"/>
    <lineage>
        <taxon>Eukaryota</taxon>
        <taxon>Fungi</taxon>
        <taxon>Dikarya</taxon>
        <taxon>Basidiomycota</taxon>
        <taxon>Agaricomycotina</taxon>
        <taxon>Agaricomycetes</taxon>
        <taxon>Polyporales</taxon>
        <taxon>Laetiporus</taxon>
    </lineage>
</organism>
<dbReference type="GO" id="GO:0000323">
    <property type="term" value="C:lytic vacuole"/>
    <property type="evidence" value="ECO:0007669"/>
    <property type="project" value="TreeGrafter"/>
</dbReference>
<dbReference type="GO" id="GO:0032991">
    <property type="term" value="C:protein-containing complex"/>
    <property type="evidence" value="ECO:0007669"/>
    <property type="project" value="UniProtKB-ARBA"/>
</dbReference>
<dbReference type="PANTHER" id="PTHR15157:SF5">
    <property type="entry name" value="UV RADIATION RESISTANCE-ASSOCIATED GENE PROTEIN"/>
    <property type="match status" value="1"/>
</dbReference>
<evidence type="ECO:0000256" key="2">
    <source>
        <dbReference type="ARBA" id="ARBA00013807"/>
    </source>
</evidence>
<sequence length="574" mass="61423">MECLNCELKQRQFYCENCLKQHLLSLRLQTKHAATDRDAHILSARRALETIVDPARRRRADLKCTEERVQEIWTAVDSLRKKNEKTREGVRALRSTLAARRRTLVLANSMFQQSHSVTHPSTNSLATVSTSPPHGYSPSPPGSYPISTPSVSQSLLARPVVPRRGSSGYSVSSQSSAAATPTTTPRQSRSTLPFTSAISSPSSHTVRSTPTSPQMGRNSLLAPSMSSPHSFAHSRSAQHGAGMDSMVRQIDDATFQLAALADTLARARSGLVQELVEVFSVVEVGGRPPLGGKAGTKGEWTIGGLILPVPGDIRRYPPDHINAVLTHTVHFVTLLAFYLGIKLPFEVVWSRSSTPPSSSSKGTGLLGVGTPWIGAIKAGESGGWARYSSKYALHVSASSQPNGGASSSPSRPSVHSRSASTSAVPGATSLLTRSRSSTLASSMADSQLEEPPSTTSSHGSSFTTALAMLLYNVCYLAHTQVVEIPLAQAGEVLGNLWAVCCSPELGKKSHATRPLLPPPTPPSFPLDFAQLLQATAANPSRPRARGMGGREHRDVEQIIEEDEEGWDLVDASLE</sequence>
<feature type="region of interest" description="Disordered" evidence="4">
    <location>
        <begin position="440"/>
        <end position="459"/>
    </location>
</feature>
<dbReference type="OrthoDB" id="16772at2759"/>
<dbReference type="RefSeq" id="XP_040765637.1">
    <property type="nucleotide sequence ID" value="XM_040911208.1"/>
</dbReference>
<dbReference type="GO" id="GO:0000149">
    <property type="term" value="F:SNARE binding"/>
    <property type="evidence" value="ECO:0007669"/>
    <property type="project" value="TreeGrafter"/>
</dbReference>
<feature type="region of interest" description="Disordered" evidence="4">
    <location>
        <begin position="113"/>
        <end position="242"/>
    </location>
</feature>
<evidence type="ECO:0000256" key="1">
    <source>
        <dbReference type="ARBA" id="ARBA00009574"/>
    </source>
</evidence>
<protein>
    <recommendedName>
        <fullName evidence="2">Autophagy-related protein 14</fullName>
    </recommendedName>
</protein>
<evidence type="ECO:0000313" key="5">
    <source>
        <dbReference type="EMBL" id="KZT07897.1"/>
    </source>
</evidence>
<dbReference type="GO" id="GO:0005768">
    <property type="term" value="C:endosome"/>
    <property type="evidence" value="ECO:0007669"/>
    <property type="project" value="TreeGrafter"/>
</dbReference>
<keyword evidence="6" id="KW-1185">Reference proteome</keyword>
<feature type="compositionally biased region" description="Polar residues" evidence="4">
    <location>
        <begin position="224"/>
        <end position="237"/>
    </location>
</feature>